<dbReference type="Proteomes" id="UP000648187">
    <property type="component" value="Unassembled WGS sequence"/>
</dbReference>
<organism evidence="1 2">
    <name type="scientific">Spodoptera exigua</name>
    <name type="common">Beet armyworm</name>
    <name type="synonym">Noctua fulgens</name>
    <dbReference type="NCBI Taxonomy" id="7107"/>
    <lineage>
        <taxon>Eukaryota</taxon>
        <taxon>Metazoa</taxon>
        <taxon>Ecdysozoa</taxon>
        <taxon>Arthropoda</taxon>
        <taxon>Hexapoda</taxon>
        <taxon>Insecta</taxon>
        <taxon>Pterygota</taxon>
        <taxon>Neoptera</taxon>
        <taxon>Endopterygota</taxon>
        <taxon>Lepidoptera</taxon>
        <taxon>Glossata</taxon>
        <taxon>Ditrysia</taxon>
        <taxon>Noctuoidea</taxon>
        <taxon>Noctuidae</taxon>
        <taxon>Amphipyrinae</taxon>
        <taxon>Spodoptera</taxon>
    </lineage>
</organism>
<sequence>MCRLSPLIVILNIGSLLQHHRHSHHCRNLHHQSMHRTT</sequence>
<protein>
    <submittedName>
        <fullName evidence="1">Uncharacterized protein</fullName>
    </submittedName>
</protein>
<keyword evidence="2" id="KW-1185">Reference proteome</keyword>
<name>A0A835G5V0_SPOEX</name>
<accession>A0A835G5V0</accession>
<dbReference type="EMBL" id="JACKWZ010000625">
    <property type="protein sequence ID" value="KAF9406210.1"/>
    <property type="molecule type" value="Genomic_DNA"/>
</dbReference>
<gene>
    <name evidence="1" type="ORF">HW555_013329</name>
</gene>
<evidence type="ECO:0000313" key="1">
    <source>
        <dbReference type="EMBL" id="KAF9406210.1"/>
    </source>
</evidence>
<comment type="caution">
    <text evidence="1">The sequence shown here is derived from an EMBL/GenBank/DDBJ whole genome shotgun (WGS) entry which is preliminary data.</text>
</comment>
<reference evidence="1" key="1">
    <citation type="submission" date="2020-08" db="EMBL/GenBank/DDBJ databases">
        <title>Spodoptera exigua strain:BAW_Kor-Di-RS1 Genome sequencing and assembly.</title>
        <authorList>
            <person name="Kim J."/>
            <person name="Nam H.Y."/>
            <person name="Kwon M."/>
            <person name="Choi J.H."/>
            <person name="Cho S.R."/>
            <person name="Kim G.-H."/>
        </authorList>
    </citation>
    <scope>NUCLEOTIDE SEQUENCE</scope>
    <source>
        <strain evidence="1">BAW_Kor-Di-RS1</strain>
        <tissue evidence="1">Whole-body</tissue>
    </source>
</reference>
<proteinExistence type="predicted"/>
<dbReference type="AlphaFoldDB" id="A0A835G5V0"/>
<evidence type="ECO:0000313" key="2">
    <source>
        <dbReference type="Proteomes" id="UP000648187"/>
    </source>
</evidence>